<protein>
    <submittedName>
        <fullName evidence="2">Uncharacterized protein</fullName>
    </submittedName>
</protein>
<proteinExistence type="predicted"/>
<dbReference type="EMBL" id="MU864360">
    <property type="protein sequence ID" value="KAK4191310.1"/>
    <property type="molecule type" value="Genomic_DNA"/>
</dbReference>
<feature type="region of interest" description="Disordered" evidence="1">
    <location>
        <begin position="157"/>
        <end position="237"/>
    </location>
</feature>
<sequence length="274" mass="30559">MEIEQLGTKTDTTFGYLFWVMKIAKVEQLYSRRVEPVCPSKQSPSSNQFAFSRGGSWSGRRNEERNIILDNIRVNDSEHAIPGGGWWVLVNEDYLRVYFDQKLIYLIDEILFHGTNNKALPAPSGVLRSRSRLARLFRQLGRGQGFNTSLYSAVEVPAAASAPRPRKRKAPPPNLDEDGNPIKRKRKSAAEFRAEKEARAAAREGEVLHGDVDATETASGPNLPEPMPTRPAAKVAPAAALKKVEEASPVVVEHLFSETAEDKANRQRLRKGKK</sequence>
<evidence type="ECO:0000256" key="1">
    <source>
        <dbReference type="SAM" id="MobiDB-lite"/>
    </source>
</evidence>
<keyword evidence="3" id="KW-1185">Reference proteome</keyword>
<feature type="compositionally biased region" description="Polar residues" evidence="1">
    <location>
        <begin position="40"/>
        <end position="50"/>
    </location>
</feature>
<dbReference type="AlphaFoldDB" id="A0AAN6WZX2"/>
<name>A0AAN6WZX2_9PEZI</name>
<evidence type="ECO:0000313" key="2">
    <source>
        <dbReference type="EMBL" id="KAK4191310.1"/>
    </source>
</evidence>
<reference evidence="2" key="1">
    <citation type="journal article" date="2023" name="Mol. Phylogenet. Evol.">
        <title>Genome-scale phylogeny and comparative genomics of the fungal order Sordariales.</title>
        <authorList>
            <person name="Hensen N."/>
            <person name="Bonometti L."/>
            <person name="Westerberg I."/>
            <person name="Brannstrom I.O."/>
            <person name="Guillou S."/>
            <person name="Cros-Aarteil S."/>
            <person name="Calhoun S."/>
            <person name="Haridas S."/>
            <person name="Kuo A."/>
            <person name="Mondo S."/>
            <person name="Pangilinan J."/>
            <person name="Riley R."/>
            <person name="LaButti K."/>
            <person name="Andreopoulos B."/>
            <person name="Lipzen A."/>
            <person name="Chen C."/>
            <person name="Yan M."/>
            <person name="Daum C."/>
            <person name="Ng V."/>
            <person name="Clum A."/>
            <person name="Steindorff A."/>
            <person name="Ohm R.A."/>
            <person name="Martin F."/>
            <person name="Silar P."/>
            <person name="Natvig D.O."/>
            <person name="Lalanne C."/>
            <person name="Gautier V."/>
            <person name="Ament-Velasquez S.L."/>
            <person name="Kruys A."/>
            <person name="Hutchinson M.I."/>
            <person name="Powell A.J."/>
            <person name="Barry K."/>
            <person name="Miller A.N."/>
            <person name="Grigoriev I.V."/>
            <person name="Debuchy R."/>
            <person name="Gladieux P."/>
            <person name="Hiltunen Thoren M."/>
            <person name="Johannesson H."/>
        </authorList>
    </citation>
    <scope>NUCLEOTIDE SEQUENCE</scope>
    <source>
        <strain evidence="2">PSN309</strain>
    </source>
</reference>
<reference evidence="2" key="2">
    <citation type="submission" date="2023-05" db="EMBL/GenBank/DDBJ databases">
        <authorList>
            <consortium name="Lawrence Berkeley National Laboratory"/>
            <person name="Steindorff A."/>
            <person name="Hensen N."/>
            <person name="Bonometti L."/>
            <person name="Westerberg I."/>
            <person name="Brannstrom I.O."/>
            <person name="Guillou S."/>
            <person name="Cros-Aarteil S."/>
            <person name="Calhoun S."/>
            <person name="Haridas S."/>
            <person name="Kuo A."/>
            <person name="Mondo S."/>
            <person name="Pangilinan J."/>
            <person name="Riley R."/>
            <person name="Labutti K."/>
            <person name="Andreopoulos B."/>
            <person name="Lipzen A."/>
            <person name="Chen C."/>
            <person name="Yanf M."/>
            <person name="Daum C."/>
            <person name="Ng V."/>
            <person name="Clum A."/>
            <person name="Ohm R."/>
            <person name="Martin F."/>
            <person name="Silar P."/>
            <person name="Natvig D."/>
            <person name="Lalanne C."/>
            <person name="Gautier V."/>
            <person name="Ament-Velasquez S.L."/>
            <person name="Kruys A."/>
            <person name="Hutchinson M.I."/>
            <person name="Powell A.J."/>
            <person name="Barry K."/>
            <person name="Miller A.N."/>
            <person name="Grigoriev I.V."/>
            <person name="Debuchy R."/>
            <person name="Gladieux P."/>
            <person name="Thoren M.H."/>
            <person name="Johannesson H."/>
        </authorList>
    </citation>
    <scope>NUCLEOTIDE SEQUENCE</scope>
    <source>
        <strain evidence="2">PSN309</strain>
    </source>
</reference>
<dbReference type="Proteomes" id="UP001302126">
    <property type="component" value="Unassembled WGS sequence"/>
</dbReference>
<organism evidence="2 3">
    <name type="scientific">Podospora australis</name>
    <dbReference type="NCBI Taxonomy" id="1536484"/>
    <lineage>
        <taxon>Eukaryota</taxon>
        <taxon>Fungi</taxon>
        <taxon>Dikarya</taxon>
        <taxon>Ascomycota</taxon>
        <taxon>Pezizomycotina</taxon>
        <taxon>Sordariomycetes</taxon>
        <taxon>Sordariomycetidae</taxon>
        <taxon>Sordariales</taxon>
        <taxon>Podosporaceae</taxon>
        <taxon>Podospora</taxon>
    </lineage>
</organism>
<comment type="caution">
    <text evidence="2">The sequence shown here is derived from an EMBL/GenBank/DDBJ whole genome shotgun (WGS) entry which is preliminary data.</text>
</comment>
<feature type="compositionally biased region" description="Basic and acidic residues" evidence="1">
    <location>
        <begin position="188"/>
        <end position="212"/>
    </location>
</feature>
<gene>
    <name evidence="2" type="ORF">QBC35DRAFT_448583</name>
</gene>
<accession>A0AAN6WZX2</accession>
<evidence type="ECO:0000313" key="3">
    <source>
        <dbReference type="Proteomes" id="UP001302126"/>
    </source>
</evidence>
<feature type="region of interest" description="Disordered" evidence="1">
    <location>
        <begin position="37"/>
        <end position="58"/>
    </location>
</feature>